<dbReference type="PANTHER" id="PTHR32507:SF7">
    <property type="entry name" value="K(+)_H(+) ANTIPORTER NHAP2"/>
    <property type="match status" value="1"/>
</dbReference>
<evidence type="ECO:0000256" key="5">
    <source>
        <dbReference type="ARBA" id="ARBA00022538"/>
    </source>
</evidence>
<keyword evidence="6 10" id="KW-0812">Transmembrane</keyword>
<evidence type="ECO:0000313" key="12">
    <source>
        <dbReference type="EMBL" id="EIT69369.1"/>
    </source>
</evidence>
<feature type="transmembrane region" description="Helical" evidence="10">
    <location>
        <begin position="361"/>
        <end position="383"/>
    </location>
</feature>
<name>I7ZBV8_9GAMM</name>
<accession>I7ZBV8</accession>
<dbReference type="OrthoDB" id="9810759at2"/>
<keyword evidence="13" id="KW-1185">Reference proteome</keyword>
<sequence length="576" mass="61847">MEIANHLILVGGLLFIVSILASILSPRLGVPLLLVFLIVGMLAGEEGPGGIQFHDFALANLAGTAALAVVLFDGGMRTRMTTFRVGLAPAVSLATVGVVVTTAVVGLFAAWCLDLTPAEGLLVGAIVGSTDAAAVFSLLHTNAVHLNERVTSALEIESGTNDPMAVFLTLGLLQYLQAPDTYRWFEALLFLVQQMGLGALIGIFGGRALAWSLNRLKLSDSLYPLMALFSGLFIFGLTSSLHGSGFLAVYLAGVVLGNRKVRAFGGIRRFHDGVAWASQIGMFVILGLLVTPSKMLPLAIPSLIISLVLIVVARPVSVALALAPFRFPWREQAYIAWVGLRGSVPIVLATFPYLAEVENAAVVFNVAFFIVLVSLVVQGWSVAPAARLLGLQMPATTALVHRSDFDLPGTRGYEIVSYYIGENSPLLGLKSKELPINDLSRIVCLARRGKVISYREWGTLRAGDYIALLASQDELPALDEIFRADGLKPKTKRDGGIEVPFFGEFVIDLKAPATALADAYGLELPDSAKHRSVVEFFASVIPRPVVGDRLRLGEMELVVKRMEGEKITEIGLRLPH</sequence>
<proteinExistence type="predicted"/>
<dbReference type="GO" id="GO:0006813">
    <property type="term" value="P:potassium ion transport"/>
    <property type="evidence" value="ECO:0007669"/>
    <property type="project" value="UniProtKB-KW"/>
</dbReference>
<dbReference type="EMBL" id="AKGD01000002">
    <property type="protein sequence ID" value="EIT69369.1"/>
    <property type="molecule type" value="Genomic_DNA"/>
</dbReference>
<dbReference type="Proteomes" id="UP000003704">
    <property type="component" value="Unassembled WGS sequence"/>
</dbReference>
<protein>
    <recommendedName>
        <fullName evidence="11">RCK C-terminal domain-containing protein</fullName>
    </recommendedName>
</protein>
<feature type="transmembrane region" description="Helical" evidence="10">
    <location>
        <begin position="298"/>
        <end position="322"/>
    </location>
</feature>
<dbReference type="GO" id="GO:0005886">
    <property type="term" value="C:plasma membrane"/>
    <property type="evidence" value="ECO:0007669"/>
    <property type="project" value="UniProtKB-SubCell"/>
</dbReference>
<evidence type="ECO:0000256" key="2">
    <source>
        <dbReference type="ARBA" id="ARBA00022448"/>
    </source>
</evidence>
<dbReference type="Gene3D" id="3.30.70.1450">
    <property type="entry name" value="Regulator of K+ conductance, C-terminal domain"/>
    <property type="match status" value="1"/>
</dbReference>
<evidence type="ECO:0000259" key="11">
    <source>
        <dbReference type="PROSITE" id="PS51202"/>
    </source>
</evidence>
<feature type="transmembrane region" description="Helical" evidence="10">
    <location>
        <begin position="184"/>
        <end position="205"/>
    </location>
</feature>
<dbReference type="InterPro" id="IPR006153">
    <property type="entry name" value="Cation/H_exchanger_TM"/>
</dbReference>
<dbReference type="InterPro" id="IPR006037">
    <property type="entry name" value="RCK_C"/>
</dbReference>
<evidence type="ECO:0000256" key="4">
    <source>
        <dbReference type="ARBA" id="ARBA00022475"/>
    </source>
</evidence>
<dbReference type="SUPFAM" id="SSF116726">
    <property type="entry name" value="TrkA C-terminal domain-like"/>
    <property type="match status" value="1"/>
</dbReference>
<feature type="transmembrane region" description="Helical" evidence="10">
    <location>
        <begin position="56"/>
        <end position="75"/>
    </location>
</feature>
<comment type="caution">
    <text evidence="12">The sequence shown here is derived from an EMBL/GenBank/DDBJ whole genome shotgun (WGS) entry which is preliminary data.</text>
</comment>
<dbReference type="NCBIfam" id="NF003716">
    <property type="entry name" value="PRK05326.1-3"/>
    <property type="match status" value="1"/>
</dbReference>
<evidence type="ECO:0000256" key="1">
    <source>
        <dbReference type="ARBA" id="ARBA00004651"/>
    </source>
</evidence>
<feature type="transmembrane region" description="Helical" evidence="10">
    <location>
        <begin position="87"/>
        <end position="109"/>
    </location>
</feature>
<dbReference type="NCBIfam" id="NF003715">
    <property type="entry name" value="PRK05326.1-2"/>
    <property type="match status" value="1"/>
</dbReference>
<comment type="subcellular location">
    <subcellularLocation>
        <location evidence="1">Cell membrane</location>
        <topology evidence="1">Multi-pass membrane protein</topology>
    </subcellularLocation>
</comment>
<dbReference type="Pfam" id="PF00999">
    <property type="entry name" value="Na_H_Exchanger"/>
    <property type="match status" value="1"/>
</dbReference>
<dbReference type="InterPro" id="IPR038770">
    <property type="entry name" value="Na+/solute_symporter_sf"/>
</dbReference>
<evidence type="ECO:0000256" key="7">
    <source>
        <dbReference type="ARBA" id="ARBA00022989"/>
    </source>
</evidence>
<evidence type="ECO:0000256" key="3">
    <source>
        <dbReference type="ARBA" id="ARBA00022449"/>
    </source>
</evidence>
<dbReference type="RefSeq" id="WP_007185892.1">
    <property type="nucleotide sequence ID" value="NZ_AKGD01000002.1"/>
</dbReference>
<evidence type="ECO:0000256" key="8">
    <source>
        <dbReference type="ARBA" id="ARBA00023065"/>
    </source>
</evidence>
<dbReference type="PROSITE" id="PS51202">
    <property type="entry name" value="RCK_C"/>
    <property type="match status" value="1"/>
</dbReference>
<dbReference type="PATRIC" id="fig|1172194.4.peg.2858"/>
<evidence type="ECO:0000313" key="13">
    <source>
        <dbReference type="Proteomes" id="UP000003704"/>
    </source>
</evidence>
<dbReference type="PANTHER" id="PTHR32507">
    <property type="entry name" value="NA(+)/H(+) ANTIPORTER 1"/>
    <property type="match status" value="1"/>
</dbReference>
<keyword evidence="9 10" id="KW-0472">Membrane</keyword>
<evidence type="ECO:0000256" key="9">
    <source>
        <dbReference type="ARBA" id="ARBA00023136"/>
    </source>
</evidence>
<keyword evidence="5" id="KW-0633">Potassium transport</keyword>
<dbReference type="STRING" id="1172194.WQQ_29510"/>
<feature type="transmembrane region" description="Helical" evidence="10">
    <location>
        <begin position="273"/>
        <end position="292"/>
    </location>
</feature>
<dbReference type="NCBIfam" id="NF003714">
    <property type="entry name" value="PRK05326.1-1"/>
    <property type="match status" value="1"/>
</dbReference>
<dbReference type="AlphaFoldDB" id="I7ZBV8"/>
<keyword evidence="7 10" id="KW-1133">Transmembrane helix</keyword>
<keyword evidence="8" id="KW-0406">Ion transport</keyword>
<dbReference type="GO" id="GO:0008324">
    <property type="term" value="F:monoatomic cation transmembrane transporter activity"/>
    <property type="evidence" value="ECO:0007669"/>
    <property type="project" value="InterPro"/>
</dbReference>
<feature type="transmembrane region" description="Helical" evidence="10">
    <location>
        <begin position="225"/>
        <end position="252"/>
    </location>
</feature>
<dbReference type="GO" id="GO:0015297">
    <property type="term" value="F:antiporter activity"/>
    <property type="evidence" value="ECO:0007669"/>
    <property type="project" value="UniProtKB-KW"/>
</dbReference>
<feature type="domain" description="RCK C-terminal" evidence="11">
    <location>
        <begin position="402"/>
        <end position="484"/>
    </location>
</feature>
<dbReference type="InterPro" id="IPR036721">
    <property type="entry name" value="RCK_C_sf"/>
</dbReference>
<keyword evidence="2" id="KW-0813">Transport</keyword>
<evidence type="ECO:0000256" key="10">
    <source>
        <dbReference type="SAM" id="Phobius"/>
    </source>
</evidence>
<keyword evidence="3" id="KW-0050">Antiport</keyword>
<reference evidence="12 13" key="1">
    <citation type="journal article" date="2012" name="J. Bacteriol.">
        <title>Genome Sequence of n-Alkane-Degrading Hydrocarboniphaga effusa Strain AP103T (ATCC BAA-332T).</title>
        <authorList>
            <person name="Chang H.K."/>
            <person name="Zylstra G.J."/>
            <person name="Chae J.C."/>
        </authorList>
    </citation>
    <scope>NUCLEOTIDE SEQUENCE [LARGE SCALE GENOMIC DNA]</scope>
    <source>
        <strain evidence="12 13">AP103</strain>
    </source>
</reference>
<gene>
    <name evidence="12" type="ORF">WQQ_29510</name>
</gene>
<evidence type="ECO:0000256" key="6">
    <source>
        <dbReference type="ARBA" id="ARBA00022692"/>
    </source>
</evidence>
<keyword evidence="5" id="KW-0630">Potassium</keyword>
<dbReference type="Gene3D" id="1.20.1530.20">
    <property type="match status" value="1"/>
</dbReference>
<dbReference type="GO" id="GO:1902600">
    <property type="term" value="P:proton transmembrane transport"/>
    <property type="evidence" value="ECO:0007669"/>
    <property type="project" value="InterPro"/>
</dbReference>
<feature type="transmembrane region" description="Helical" evidence="10">
    <location>
        <begin position="334"/>
        <end position="355"/>
    </location>
</feature>
<feature type="transmembrane region" description="Helical" evidence="10">
    <location>
        <begin position="6"/>
        <end position="23"/>
    </location>
</feature>
<keyword evidence="4" id="KW-1003">Cell membrane</keyword>
<organism evidence="12 13">
    <name type="scientific">Hydrocarboniphaga effusa AP103</name>
    <dbReference type="NCBI Taxonomy" id="1172194"/>
    <lineage>
        <taxon>Bacteria</taxon>
        <taxon>Pseudomonadati</taxon>
        <taxon>Pseudomonadota</taxon>
        <taxon>Gammaproteobacteria</taxon>
        <taxon>Nevskiales</taxon>
        <taxon>Nevskiaceae</taxon>
        <taxon>Hydrocarboniphaga</taxon>
    </lineage>
</organism>